<dbReference type="OrthoDB" id="770182at2"/>
<reference evidence="2" key="1">
    <citation type="submission" date="2016-10" db="EMBL/GenBank/DDBJ databases">
        <authorList>
            <person name="Varghese N."/>
            <person name="Submissions S."/>
        </authorList>
    </citation>
    <scope>NUCLEOTIDE SEQUENCE [LARGE SCALE GENOMIC DNA]</scope>
    <source>
        <strain evidence="2">DSM 18130</strain>
    </source>
</reference>
<dbReference type="Proteomes" id="UP000198836">
    <property type="component" value="Unassembled WGS sequence"/>
</dbReference>
<dbReference type="RefSeq" id="WP_090985101.1">
    <property type="nucleotide sequence ID" value="NZ_FOJM01000012.1"/>
</dbReference>
<name>A0A1I0TNM2_9SPHI</name>
<sequence length="78" mass="8778">MNFPLYIYYELLIRLSEIDSGIGDYVSSNANDENCVLRTTNGIITVPINLLRRQSADPNLINLDELIALSKNFKPGYA</sequence>
<dbReference type="AlphaFoldDB" id="A0A1I0TNM2"/>
<organism evidence="1 2">
    <name type="scientific">Pedobacter suwonensis</name>
    <dbReference type="NCBI Taxonomy" id="332999"/>
    <lineage>
        <taxon>Bacteria</taxon>
        <taxon>Pseudomonadati</taxon>
        <taxon>Bacteroidota</taxon>
        <taxon>Sphingobacteriia</taxon>
        <taxon>Sphingobacteriales</taxon>
        <taxon>Sphingobacteriaceae</taxon>
        <taxon>Pedobacter</taxon>
    </lineage>
</organism>
<dbReference type="EMBL" id="FOJM01000012">
    <property type="protein sequence ID" value="SFA53337.1"/>
    <property type="molecule type" value="Genomic_DNA"/>
</dbReference>
<protein>
    <submittedName>
        <fullName evidence="1">Uncharacterized protein</fullName>
    </submittedName>
</protein>
<keyword evidence="2" id="KW-1185">Reference proteome</keyword>
<gene>
    <name evidence="1" type="ORF">SAMN04488511_11232</name>
</gene>
<evidence type="ECO:0000313" key="2">
    <source>
        <dbReference type="Proteomes" id="UP000198836"/>
    </source>
</evidence>
<accession>A0A1I0TNM2</accession>
<evidence type="ECO:0000313" key="1">
    <source>
        <dbReference type="EMBL" id="SFA53337.1"/>
    </source>
</evidence>
<proteinExistence type="predicted"/>